<evidence type="ECO:0000256" key="1">
    <source>
        <dbReference type="ARBA" id="ARBA00004481"/>
    </source>
</evidence>
<dbReference type="AlphaFoldDB" id="A0A9W8DU97"/>
<evidence type="ECO:0000256" key="5">
    <source>
        <dbReference type="ARBA" id="ARBA00022927"/>
    </source>
</evidence>
<dbReference type="Proteomes" id="UP001150569">
    <property type="component" value="Unassembled WGS sequence"/>
</dbReference>
<dbReference type="PANTHER" id="PTHR46979:SF2">
    <property type="entry name" value="SORTING NEXIN-41"/>
    <property type="match status" value="1"/>
</dbReference>
<evidence type="ECO:0000313" key="11">
    <source>
        <dbReference type="EMBL" id="KAJ1923523.1"/>
    </source>
</evidence>
<dbReference type="InterPro" id="IPR001683">
    <property type="entry name" value="PX_dom"/>
</dbReference>
<dbReference type="InterPro" id="IPR027267">
    <property type="entry name" value="AH/BAR_dom_sf"/>
</dbReference>
<keyword evidence="3" id="KW-0813">Transport</keyword>
<comment type="caution">
    <text evidence="11">The sequence shown here is derived from an EMBL/GenBank/DDBJ whole genome shotgun (WGS) entry which is preliminary data.</text>
</comment>
<keyword evidence="6" id="KW-0072">Autophagy</keyword>
<keyword evidence="4" id="KW-0967">Endosome</keyword>
<dbReference type="GO" id="GO:0015031">
    <property type="term" value="P:protein transport"/>
    <property type="evidence" value="ECO:0007669"/>
    <property type="project" value="UniProtKB-KW"/>
</dbReference>
<evidence type="ECO:0000256" key="7">
    <source>
        <dbReference type="ARBA" id="ARBA00023121"/>
    </source>
</evidence>
<feature type="compositionally biased region" description="Polar residues" evidence="9">
    <location>
        <begin position="44"/>
        <end position="54"/>
    </location>
</feature>
<keyword evidence="7" id="KW-0446">Lipid-binding</keyword>
<dbReference type="InterPro" id="IPR044106">
    <property type="entry name" value="PX_Snx41/Atg20"/>
</dbReference>
<feature type="compositionally biased region" description="Acidic residues" evidence="9">
    <location>
        <begin position="605"/>
        <end position="615"/>
    </location>
</feature>
<dbReference type="Gene3D" id="1.20.1270.60">
    <property type="entry name" value="Arfaptin homology (AH) domain/BAR domain"/>
    <property type="match status" value="2"/>
</dbReference>
<feature type="compositionally biased region" description="Acidic residues" evidence="9">
    <location>
        <begin position="638"/>
        <end position="649"/>
    </location>
</feature>
<organism evidence="11 12">
    <name type="scientific">Tieghemiomyces parasiticus</name>
    <dbReference type="NCBI Taxonomy" id="78921"/>
    <lineage>
        <taxon>Eukaryota</taxon>
        <taxon>Fungi</taxon>
        <taxon>Fungi incertae sedis</taxon>
        <taxon>Zoopagomycota</taxon>
        <taxon>Kickxellomycotina</taxon>
        <taxon>Dimargaritomycetes</taxon>
        <taxon>Dimargaritales</taxon>
        <taxon>Dimargaritaceae</taxon>
        <taxon>Tieghemiomyces</taxon>
    </lineage>
</organism>
<reference evidence="11" key="1">
    <citation type="submission" date="2022-07" db="EMBL/GenBank/DDBJ databases">
        <title>Phylogenomic reconstructions and comparative analyses of Kickxellomycotina fungi.</title>
        <authorList>
            <person name="Reynolds N.K."/>
            <person name="Stajich J.E."/>
            <person name="Barry K."/>
            <person name="Grigoriev I.V."/>
            <person name="Crous P."/>
            <person name="Smith M.E."/>
        </authorList>
    </citation>
    <scope>NUCLEOTIDE SEQUENCE</scope>
    <source>
        <strain evidence="11">RSA 861</strain>
    </source>
</reference>
<sequence length="832" mass="90323">MSNNAYCCHIDRQLQTLLSQQVEEAQAQAGHQGLGFDGAAYYGDQSSATKSPEVSVTPYPATHYSQHPLPPPRADDSFEPTTTKAGAGEPRESDTAPLPQRVYVPALITIADAEKSGDGQLTDSPHASSPYDTEGAGGDPRTLGSGGNNSGTKSGSAGSSGSGYIMYVIQVGDKWEVRRRYSEFESLRRALVRLYPTLIVPPIPEKHTLKQYAVLQSRTKDEPGMIARRKRMLQTFLNRLVRHPILASEHILHRFLEPGVAWSEVLHSPSLTNLPKNPLHLSPSSVAHRTAASADAAAGTTTTTTTTDTLNSGDVPLPPNPSVLLNVPIPSGLHPLKRPDPRWVECEYFTNRFANTFAQAIERPSRRVAKRWGEIALDYAELGAVYNGFSLTEVESLAGALEKVGQAVDSTFMSTNRLVGQFEADVTEPLHEYAQLATEIKQVLKYRNLKHLQLESVTDALQRKRDLMDDLEIADQEARRLNHALEAATTANPGSDGQSNGPATTHRSRRRSVPVHNGGGANHDDDDHNNSNRDYDGEEEDNGAGGYPRGRPRSATNDSSVAAIGTGDPFPVHFRPTLGGDTAATGHRADDHLGGEGDAHHHDGDYDDGDDDNDNDPWRQTQQAATGSRSLPHRSVETEEEDESSDQGEDAVQRHRGKVAASASEPITPQASSAGLRPSSSASPPPPPHGSTHQVATSSLSKSSVLPTSSSGGGPAAPSKRLSVGSGLIHRISYKLHGVIDVDPQATRRNTMVKTRDAIRVLEEQQELLTNDLGLINAAIQRDLDQFQRQKVRDLRDVLLAMAKVHIEWARKNKEAWEEVREEVRNISSPSS</sequence>
<evidence type="ECO:0000256" key="4">
    <source>
        <dbReference type="ARBA" id="ARBA00022753"/>
    </source>
</evidence>
<dbReference type="GO" id="GO:0035091">
    <property type="term" value="F:phosphatidylinositol binding"/>
    <property type="evidence" value="ECO:0007669"/>
    <property type="project" value="InterPro"/>
</dbReference>
<comment type="subcellular location">
    <subcellularLocation>
        <location evidence="1">Endosome membrane</location>
        <topology evidence="1">Peripheral membrane protein</topology>
    </subcellularLocation>
</comment>
<evidence type="ECO:0000256" key="2">
    <source>
        <dbReference type="ARBA" id="ARBA00010883"/>
    </source>
</evidence>
<proteinExistence type="inferred from homology"/>
<feature type="region of interest" description="Disordered" evidence="9">
    <location>
        <begin position="282"/>
        <end position="316"/>
    </location>
</feature>
<dbReference type="EMBL" id="JANBPT010000328">
    <property type="protein sequence ID" value="KAJ1923523.1"/>
    <property type="molecule type" value="Genomic_DNA"/>
</dbReference>
<dbReference type="SMART" id="SM00312">
    <property type="entry name" value="PX"/>
    <property type="match status" value="1"/>
</dbReference>
<dbReference type="OrthoDB" id="289314at2759"/>
<accession>A0A9W8DU97</accession>
<dbReference type="Gene3D" id="3.30.1520.10">
    <property type="entry name" value="Phox-like domain"/>
    <property type="match status" value="1"/>
</dbReference>
<feature type="domain" description="PX" evidence="10">
    <location>
        <begin position="142"/>
        <end position="262"/>
    </location>
</feature>
<name>A0A9W8DU97_9FUNG</name>
<dbReference type="SUPFAM" id="SSF64268">
    <property type="entry name" value="PX domain"/>
    <property type="match status" value="1"/>
</dbReference>
<evidence type="ECO:0000259" key="10">
    <source>
        <dbReference type="PROSITE" id="PS50195"/>
    </source>
</evidence>
<feature type="compositionally biased region" description="Polar residues" evidence="9">
    <location>
        <begin position="489"/>
        <end position="505"/>
    </location>
</feature>
<dbReference type="GO" id="GO:0010008">
    <property type="term" value="C:endosome membrane"/>
    <property type="evidence" value="ECO:0007669"/>
    <property type="project" value="UniProtKB-SubCell"/>
</dbReference>
<dbReference type="InterPro" id="IPR051079">
    <property type="entry name" value="Sorting_Nexin_Autophagy"/>
</dbReference>
<feature type="region of interest" description="Disordered" evidence="9">
    <location>
        <begin position="44"/>
        <end position="100"/>
    </location>
</feature>
<keyword evidence="5" id="KW-0653">Protein transport</keyword>
<dbReference type="CDD" id="cd06867">
    <property type="entry name" value="PX_SNX41_42"/>
    <property type="match status" value="1"/>
</dbReference>
<gene>
    <name evidence="11" type="primary">ATG20_2</name>
    <name evidence="11" type="ORF">IWQ60_005823</name>
</gene>
<keyword evidence="12" id="KW-1185">Reference proteome</keyword>
<dbReference type="PROSITE" id="PS50195">
    <property type="entry name" value="PX"/>
    <property type="match status" value="1"/>
</dbReference>
<evidence type="ECO:0000313" key="12">
    <source>
        <dbReference type="Proteomes" id="UP001150569"/>
    </source>
</evidence>
<dbReference type="GO" id="GO:0005829">
    <property type="term" value="C:cytosol"/>
    <property type="evidence" value="ECO:0007669"/>
    <property type="project" value="GOC"/>
</dbReference>
<feature type="compositionally biased region" description="Basic and acidic residues" evidence="9">
    <location>
        <begin position="522"/>
        <end position="535"/>
    </location>
</feature>
<comment type="similarity">
    <text evidence="2">Belongs to the sorting nexin family.</text>
</comment>
<dbReference type="Pfam" id="PF00787">
    <property type="entry name" value="PX"/>
    <property type="match status" value="1"/>
</dbReference>
<dbReference type="GO" id="GO:0006914">
    <property type="term" value="P:autophagy"/>
    <property type="evidence" value="ECO:0007669"/>
    <property type="project" value="UniProtKB-KW"/>
</dbReference>
<feature type="compositionally biased region" description="Polar residues" evidence="9">
    <location>
        <begin position="119"/>
        <end position="131"/>
    </location>
</feature>
<feature type="compositionally biased region" description="Low complexity" evidence="9">
    <location>
        <begin position="150"/>
        <end position="159"/>
    </location>
</feature>
<evidence type="ECO:0000256" key="6">
    <source>
        <dbReference type="ARBA" id="ARBA00023006"/>
    </source>
</evidence>
<feature type="region of interest" description="Disordered" evidence="9">
    <location>
        <begin position="486"/>
        <end position="722"/>
    </location>
</feature>
<feature type="compositionally biased region" description="Polar residues" evidence="9">
    <location>
        <begin position="618"/>
        <end position="629"/>
    </location>
</feature>
<dbReference type="PANTHER" id="PTHR46979">
    <property type="entry name" value="SORTING NEXIN-41"/>
    <property type="match status" value="1"/>
</dbReference>
<evidence type="ECO:0000256" key="9">
    <source>
        <dbReference type="SAM" id="MobiDB-lite"/>
    </source>
</evidence>
<feature type="compositionally biased region" description="Basic and acidic residues" evidence="9">
    <location>
        <begin position="587"/>
        <end position="604"/>
    </location>
</feature>
<dbReference type="GO" id="GO:0042147">
    <property type="term" value="P:retrograde transport, endosome to Golgi"/>
    <property type="evidence" value="ECO:0007669"/>
    <property type="project" value="InterPro"/>
</dbReference>
<keyword evidence="8" id="KW-0472">Membrane</keyword>
<feature type="region of interest" description="Disordered" evidence="9">
    <location>
        <begin position="114"/>
        <end position="159"/>
    </location>
</feature>
<feature type="compositionally biased region" description="Low complexity" evidence="9">
    <location>
        <begin position="671"/>
        <end position="682"/>
    </location>
</feature>
<protein>
    <submittedName>
        <fullName evidence="11">Sorting nexin, cytoplasm-to-vacuole targeting pathway/endosomal sorting</fullName>
    </submittedName>
</protein>
<evidence type="ECO:0000256" key="3">
    <source>
        <dbReference type="ARBA" id="ARBA00022448"/>
    </source>
</evidence>
<dbReference type="InterPro" id="IPR036871">
    <property type="entry name" value="PX_dom_sf"/>
</dbReference>
<feature type="compositionally biased region" description="Low complexity" evidence="9">
    <location>
        <begin position="697"/>
        <end position="710"/>
    </location>
</feature>
<feature type="compositionally biased region" description="Low complexity" evidence="9">
    <location>
        <begin position="290"/>
        <end position="309"/>
    </location>
</feature>
<evidence type="ECO:0000256" key="8">
    <source>
        <dbReference type="ARBA" id="ARBA00023136"/>
    </source>
</evidence>